<reference evidence="1" key="1">
    <citation type="journal article" date="2001" name="J. Gen. Virol.">
        <title>The genome of herpesvirus of turkeys: comparative analysis with Marek's disease viruses.</title>
        <authorList>
            <person name="Kingham B.F."/>
            <person name="Zelnik V."/>
            <person name="Kopacek J."/>
            <person name="Majerciak V."/>
            <person name="Ney E."/>
            <person name="Schmidt C.J."/>
        </authorList>
    </citation>
    <scope>NUCLEOTIDE SEQUENCE</scope>
    <source>
        <strain evidence="1">FC126</strain>
    </source>
</reference>
<keyword evidence="3" id="KW-1185">Reference proteome</keyword>
<protein>
    <submittedName>
        <fullName evidence="1">LORF5</fullName>
    </submittedName>
</protein>
<name>Q9DHC8_MEHV1</name>
<dbReference type="GeneID" id="918523"/>
<organismHost>
    <name type="scientific">Meleagris gallopavo</name>
    <name type="common">Wild turkey</name>
    <dbReference type="NCBI Taxonomy" id="9103"/>
</organismHost>
<gene>
    <name evidence="2" type="primary">HVT067</name>
    <name evidence="1" type="synonym">LORF5</name>
</gene>
<accession>Q9DHC8</accession>
<proteinExistence type="predicted"/>
<reference evidence="2 3" key="2">
    <citation type="journal article" date="2001" name="J. Virol.">
        <title>The genome of turkey herpesvirus.</title>
        <authorList>
            <person name="Afonso C.L."/>
            <person name="Tulman E.R."/>
            <person name="Lu Z."/>
            <person name="Zsak L."/>
            <person name="Rock D.L."/>
            <person name="Kutish G.F."/>
        </authorList>
    </citation>
    <scope>NUCLEOTIDE SEQUENCE [LARGE SCALE GENOMIC DNA]</scope>
    <source>
        <strain evidence="2">FC126</strain>
    </source>
</reference>
<dbReference type="EMBL" id="AF291866">
    <property type="protein sequence ID" value="AAG45797.1"/>
    <property type="molecule type" value="Genomic_DNA"/>
</dbReference>
<dbReference type="Proteomes" id="UP000175168">
    <property type="component" value="Segment"/>
</dbReference>
<evidence type="ECO:0000313" key="2">
    <source>
        <dbReference type="EMBL" id="AAG45797.1"/>
    </source>
</evidence>
<reference evidence="1" key="3">
    <citation type="submission" date="2004-11" db="EMBL/GenBank/DDBJ databases">
        <authorList>
            <person name="Aouacheria A.J."/>
            <person name="Banyai M."/>
            <person name="Rigal D."/>
            <person name="Schmidt C.J."/>
            <person name="Gillet G."/>
        </authorList>
    </citation>
    <scope>NUCLEOTIDE SEQUENCE</scope>
    <source>
        <strain evidence="1">FC126</strain>
    </source>
</reference>
<dbReference type="EMBL" id="AF282130">
    <property type="protein sequence ID" value="AAG30099.1"/>
    <property type="molecule type" value="Genomic_DNA"/>
</dbReference>
<evidence type="ECO:0000313" key="3">
    <source>
        <dbReference type="Proteomes" id="UP000175168"/>
    </source>
</evidence>
<evidence type="ECO:0000313" key="1">
    <source>
        <dbReference type="EMBL" id="AAG30099.1"/>
    </source>
</evidence>
<dbReference type="RefSeq" id="NP_073353.1">
    <property type="nucleotide sequence ID" value="NC_002641.1"/>
</dbReference>
<dbReference type="KEGG" id="vg:918523"/>
<organismHost>
    <name type="scientific">Gallus gallus</name>
    <name type="common">Chicken</name>
    <dbReference type="NCBI Taxonomy" id="9031"/>
</organismHost>
<organism evidence="2 3">
    <name type="scientific">Meleagrid herpesvirus 1</name>
    <name type="common">MeHV-1</name>
    <name type="synonym">Turkey herpesvirus</name>
    <dbReference type="NCBI Taxonomy" id="37108"/>
    <lineage>
        <taxon>Viruses</taxon>
        <taxon>Duplodnaviria</taxon>
        <taxon>Heunggongvirae</taxon>
        <taxon>Peploviricota</taxon>
        <taxon>Herviviricetes</taxon>
        <taxon>Herpesvirales</taxon>
        <taxon>Orthoherpesviridae</taxon>
        <taxon>Alphaherpesvirinae</taxon>
        <taxon>Mardivirus</taxon>
        <taxon>Mardivirus meleagridalpha1</taxon>
    </lineage>
</organism>
<sequence>MHRHEETAERHSEAEKVCFAPYPSWLSLRAYSCKTSYGIIARPILITDIGRPINIMLTGGWKGGFVTATSLVHQQAILWISELQKPHKPRFISEYAPTVTHAWFLALGTPCFIGKNILPKEVLGFLARRCNEEMNSLFLEMPTTLKTVFEHHYFTRGSEVNPALLMEPNRFLQLMDSRKILCLYESAMCDNPGAQGMILSCYCGRPGGLQCLAFIRTLEMLFNDVLSSKEFVHLAFKCKTNDAFTTLVRAISGPGYAYSITEIDT</sequence>